<protein>
    <submittedName>
        <fullName evidence="1">Uncharacterized protein</fullName>
    </submittedName>
</protein>
<evidence type="ECO:0000313" key="1">
    <source>
        <dbReference type="EMBL" id="KAF2832820.1"/>
    </source>
</evidence>
<sequence length="156" mass="17530">MSGHSNEHIYSLKRILNPSTQYSYPSNTPPISCPCNTPRPSHSRATITPILPKTTTPPSLPHPHPTMCHYTLTLCPTCHTLISRRPTNCGKGLAILGPSGLTIECPDYTTSAIPQVINETQECETCIREAVYDGRRASRWDEFLGWRRKREGEWDL</sequence>
<dbReference type="Proteomes" id="UP000799424">
    <property type="component" value="Unassembled WGS sequence"/>
</dbReference>
<evidence type="ECO:0000313" key="2">
    <source>
        <dbReference type="Proteomes" id="UP000799424"/>
    </source>
</evidence>
<name>A0A6A7AHN9_9PLEO</name>
<organism evidence="1 2">
    <name type="scientific">Ophiobolus disseminans</name>
    <dbReference type="NCBI Taxonomy" id="1469910"/>
    <lineage>
        <taxon>Eukaryota</taxon>
        <taxon>Fungi</taxon>
        <taxon>Dikarya</taxon>
        <taxon>Ascomycota</taxon>
        <taxon>Pezizomycotina</taxon>
        <taxon>Dothideomycetes</taxon>
        <taxon>Pleosporomycetidae</taxon>
        <taxon>Pleosporales</taxon>
        <taxon>Pleosporineae</taxon>
        <taxon>Phaeosphaeriaceae</taxon>
        <taxon>Ophiobolus</taxon>
    </lineage>
</organism>
<proteinExistence type="predicted"/>
<keyword evidence="2" id="KW-1185">Reference proteome</keyword>
<reference evidence="1" key="1">
    <citation type="journal article" date="2020" name="Stud. Mycol.">
        <title>101 Dothideomycetes genomes: a test case for predicting lifestyles and emergence of pathogens.</title>
        <authorList>
            <person name="Haridas S."/>
            <person name="Albert R."/>
            <person name="Binder M."/>
            <person name="Bloem J."/>
            <person name="Labutti K."/>
            <person name="Salamov A."/>
            <person name="Andreopoulos B."/>
            <person name="Baker S."/>
            <person name="Barry K."/>
            <person name="Bills G."/>
            <person name="Bluhm B."/>
            <person name="Cannon C."/>
            <person name="Castanera R."/>
            <person name="Culley D."/>
            <person name="Daum C."/>
            <person name="Ezra D."/>
            <person name="Gonzalez J."/>
            <person name="Henrissat B."/>
            <person name="Kuo A."/>
            <person name="Liang C."/>
            <person name="Lipzen A."/>
            <person name="Lutzoni F."/>
            <person name="Magnuson J."/>
            <person name="Mondo S."/>
            <person name="Nolan M."/>
            <person name="Ohm R."/>
            <person name="Pangilinan J."/>
            <person name="Park H.-J."/>
            <person name="Ramirez L."/>
            <person name="Alfaro M."/>
            <person name="Sun H."/>
            <person name="Tritt A."/>
            <person name="Yoshinaga Y."/>
            <person name="Zwiers L.-H."/>
            <person name="Turgeon B."/>
            <person name="Goodwin S."/>
            <person name="Spatafora J."/>
            <person name="Crous P."/>
            <person name="Grigoriev I."/>
        </authorList>
    </citation>
    <scope>NUCLEOTIDE SEQUENCE</scope>
    <source>
        <strain evidence="1">CBS 113818</strain>
    </source>
</reference>
<accession>A0A6A7AHN9</accession>
<dbReference type="EMBL" id="MU006216">
    <property type="protein sequence ID" value="KAF2832820.1"/>
    <property type="molecule type" value="Genomic_DNA"/>
</dbReference>
<gene>
    <name evidence="1" type="ORF">CC86DRAFT_414425</name>
</gene>
<dbReference type="AlphaFoldDB" id="A0A6A7AHN9"/>